<accession>A0A7J9BCV9</accession>
<dbReference type="AlphaFoldDB" id="A0A7J9BCV9"/>
<name>A0A7J9BCV9_GOSGO</name>
<protein>
    <recommendedName>
        <fullName evidence="3">DUF4283 domain-containing protein</fullName>
    </recommendedName>
</protein>
<comment type="caution">
    <text evidence="1">The sequence shown here is derived from an EMBL/GenBank/DDBJ whole genome shotgun (WGS) entry which is preliminary data.</text>
</comment>
<evidence type="ECO:0000313" key="1">
    <source>
        <dbReference type="EMBL" id="MBA0733444.1"/>
    </source>
</evidence>
<organism evidence="1 2">
    <name type="scientific">Gossypium gossypioides</name>
    <name type="common">Mexican cotton</name>
    <name type="synonym">Selera gossypioides</name>
    <dbReference type="NCBI Taxonomy" id="34282"/>
    <lineage>
        <taxon>Eukaryota</taxon>
        <taxon>Viridiplantae</taxon>
        <taxon>Streptophyta</taxon>
        <taxon>Embryophyta</taxon>
        <taxon>Tracheophyta</taxon>
        <taxon>Spermatophyta</taxon>
        <taxon>Magnoliopsida</taxon>
        <taxon>eudicotyledons</taxon>
        <taxon>Gunneridae</taxon>
        <taxon>Pentapetalae</taxon>
        <taxon>rosids</taxon>
        <taxon>malvids</taxon>
        <taxon>Malvales</taxon>
        <taxon>Malvaceae</taxon>
        <taxon>Malvoideae</taxon>
        <taxon>Gossypium</taxon>
    </lineage>
</organism>
<proteinExistence type="predicted"/>
<dbReference type="OrthoDB" id="993059at2759"/>
<dbReference type="EMBL" id="JABEZY010000002">
    <property type="protein sequence ID" value="MBA0733444.1"/>
    <property type="molecule type" value="Genomic_DNA"/>
</dbReference>
<evidence type="ECO:0008006" key="3">
    <source>
        <dbReference type="Google" id="ProtNLM"/>
    </source>
</evidence>
<dbReference type="Proteomes" id="UP000593579">
    <property type="component" value="Unassembled WGS sequence"/>
</dbReference>
<gene>
    <name evidence="1" type="ORF">Gogos_017462</name>
</gene>
<evidence type="ECO:0000313" key="2">
    <source>
        <dbReference type="Proteomes" id="UP000593579"/>
    </source>
</evidence>
<keyword evidence="2" id="KW-1185">Reference proteome</keyword>
<reference evidence="1 2" key="1">
    <citation type="journal article" date="2019" name="Genome Biol. Evol.">
        <title>Insights into the evolution of the New World diploid cottons (Gossypium, subgenus Houzingenia) based on genome sequencing.</title>
        <authorList>
            <person name="Grover C.E."/>
            <person name="Arick M.A. 2nd"/>
            <person name="Thrash A."/>
            <person name="Conover J.L."/>
            <person name="Sanders W.S."/>
            <person name="Peterson D.G."/>
            <person name="Frelichowski J.E."/>
            <person name="Scheffler J.A."/>
            <person name="Scheffler B.E."/>
            <person name="Wendel J.F."/>
        </authorList>
    </citation>
    <scope>NUCLEOTIDE SEQUENCE [LARGE SCALE GENOMIC DNA]</scope>
    <source>
        <strain evidence="1">5</strain>
        <tissue evidence="1">Leaf</tissue>
    </source>
</reference>
<sequence>MPGKNASTRNRNLMKCFSLKRSKHTLASILCSSTLSQSSHTILTVLNPDEALVEEINYDLCLVGMFIGDRVLNFVAMERTLLSLCRPIQGAHIKPTGDSGIYLTKGDNPDDIYFRAVEFWIQAHDCLPGFVSKVLVRNLCNVMGSFLDVNEISLLRFSLVMNGC</sequence>